<dbReference type="Proteomes" id="UP000694846">
    <property type="component" value="Unplaced"/>
</dbReference>
<name>A0A8B8FSZ1_9HEMI</name>
<accession>A0A8B8FSZ1</accession>
<dbReference type="RefSeq" id="XP_025413897.1">
    <property type="nucleotide sequence ID" value="XM_025558112.1"/>
</dbReference>
<reference evidence="2" key="1">
    <citation type="submission" date="2025-08" db="UniProtKB">
        <authorList>
            <consortium name="RefSeq"/>
        </authorList>
    </citation>
    <scope>IDENTIFICATION</scope>
    <source>
        <tissue evidence="2">Whole body</tissue>
    </source>
</reference>
<dbReference type="AlphaFoldDB" id="A0A8B8FSZ1"/>
<evidence type="ECO:0000313" key="2">
    <source>
        <dbReference type="RefSeq" id="XP_025413897.1"/>
    </source>
</evidence>
<keyword evidence="1" id="KW-1185">Reference proteome</keyword>
<organism evidence="1 2">
    <name type="scientific">Sipha flava</name>
    <name type="common">yellow sugarcane aphid</name>
    <dbReference type="NCBI Taxonomy" id="143950"/>
    <lineage>
        <taxon>Eukaryota</taxon>
        <taxon>Metazoa</taxon>
        <taxon>Ecdysozoa</taxon>
        <taxon>Arthropoda</taxon>
        <taxon>Hexapoda</taxon>
        <taxon>Insecta</taxon>
        <taxon>Pterygota</taxon>
        <taxon>Neoptera</taxon>
        <taxon>Paraneoptera</taxon>
        <taxon>Hemiptera</taxon>
        <taxon>Sternorrhyncha</taxon>
        <taxon>Aphidomorpha</taxon>
        <taxon>Aphidoidea</taxon>
        <taxon>Aphididae</taxon>
        <taxon>Sipha</taxon>
    </lineage>
</organism>
<evidence type="ECO:0000313" key="1">
    <source>
        <dbReference type="Proteomes" id="UP000694846"/>
    </source>
</evidence>
<dbReference type="GeneID" id="112686012"/>
<sequence>MQSVKEVLIIQLQHRCGDQKHRKPSTFQIIPSTFFQQELIVNDISVAVVFANIDAIYRYREELTSVELVGVDATYKTVPQVPGNLRSFLTFQVLYKGISNGLCPFKYLHGFISIILSIDLNNYILFVNNF</sequence>
<protein>
    <submittedName>
        <fullName evidence="2">Uncharacterized protein LOC112686012</fullName>
    </submittedName>
</protein>
<proteinExistence type="predicted"/>
<gene>
    <name evidence="2" type="primary">LOC112686012</name>
</gene>